<feature type="transmembrane region" description="Helical" evidence="6">
    <location>
        <begin position="369"/>
        <end position="386"/>
    </location>
</feature>
<evidence type="ECO:0000256" key="3">
    <source>
        <dbReference type="ARBA" id="ARBA00022692"/>
    </source>
</evidence>
<dbReference type="STRING" id="765911.Thivi_0156"/>
<dbReference type="GO" id="GO:0015093">
    <property type="term" value="F:ferrous iron transmembrane transporter activity"/>
    <property type="evidence" value="ECO:0007669"/>
    <property type="project" value="TreeGrafter"/>
</dbReference>
<evidence type="ECO:0000313" key="9">
    <source>
        <dbReference type="Proteomes" id="UP000006062"/>
    </source>
</evidence>
<dbReference type="PANTHER" id="PTHR31632">
    <property type="entry name" value="IRON TRANSPORTER FTH1"/>
    <property type="match status" value="1"/>
</dbReference>
<keyword evidence="3 6" id="KW-0812">Transmembrane</keyword>
<dbReference type="Pfam" id="PF03239">
    <property type="entry name" value="FTR1"/>
    <property type="match status" value="1"/>
</dbReference>
<name>I3Y5G4_THIV6</name>
<gene>
    <name evidence="8" type="ordered locus">Thivi_0156</name>
</gene>
<feature type="chain" id="PRO_5003682879" evidence="7">
    <location>
        <begin position="22"/>
        <end position="405"/>
    </location>
</feature>
<feature type="signal peptide" evidence="7">
    <location>
        <begin position="1"/>
        <end position="21"/>
    </location>
</feature>
<keyword evidence="5 6" id="KW-0472">Membrane</keyword>
<feature type="transmembrane region" description="Helical" evidence="6">
    <location>
        <begin position="205"/>
        <end position="225"/>
    </location>
</feature>
<dbReference type="GO" id="GO:0033573">
    <property type="term" value="C:high-affinity iron permease complex"/>
    <property type="evidence" value="ECO:0007669"/>
    <property type="project" value="InterPro"/>
</dbReference>
<dbReference type="RefSeq" id="WP_014776740.1">
    <property type="nucleotide sequence ID" value="NC_018012.1"/>
</dbReference>
<dbReference type="eggNOG" id="COG0672">
    <property type="taxonomic scope" value="Bacteria"/>
</dbReference>
<dbReference type="Proteomes" id="UP000006062">
    <property type="component" value="Chromosome"/>
</dbReference>
<dbReference type="AlphaFoldDB" id="I3Y5G4"/>
<organism evidence="8 9">
    <name type="scientific">Thiocystis violascens (strain ATCC 17096 / DSM 198 / 6111)</name>
    <name type="common">Chromatium violascens</name>
    <dbReference type="NCBI Taxonomy" id="765911"/>
    <lineage>
        <taxon>Bacteria</taxon>
        <taxon>Pseudomonadati</taxon>
        <taxon>Pseudomonadota</taxon>
        <taxon>Gammaproteobacteria</taxon>
        <taxon>Chromatiales</taxon>
        <taxon>Chromatiaceae</taxon>
        <taxon>Thiocystis</taxon>
    </lineage>
</organism>
<keyword evidence="7" id="KW-0732">Signal</keyword>
<keyword evidence="4 6" id="KW-1133">Transmembrane helix</keyword>
<comment type="subcellular location">
    <subcellularLocation>
        <location evidence="1">Membrane</location>
        <topology evidence="1">Multi-pass membrane protein</topology>
    </subcellularLocation>
</comment>
<feature type="transmembrane region" description="Helical" evidence="6">
    <location>
        <begin position="245"/>
        <end position="263"/>
    </location>
</feature>
<dbReference type="PANTHER" id="PTHR31632:SF2">
    <property type="entry name" value="PLASMA MEMBRANE IRON PERMEASE"/>
    <property type="match status" value="1"/>
</dbReference>
<protein>
    <submittedName>
        <fullName evidence="8">High-affinity Fe2+/Pb2+ permease</fullName>
    </submittedName>
</protein>
<dbReference type="EMBL" id="CP003154">
    <property type="protein sequence ID" value="AFL72232.1"/>
    <property type="molecule type" value="Genomic_DNA"/>
</dbReference>
<evidence type="ECO:0000256" key="2">
    <source>
        <dbReference type="ARBA" id="ARBA00008333"/>
    </source>
</evidence>
<accession>I3Y5G4</accession>
<reference evidence="8 9" key="1">
    <citation type="submission" date="2012-06" db="EMBL/GenBank/DDBJ databases">
        <title>Complete sequence of Thiocystis violascens DSM 198.</title>
        <authorList>
            <consortium name="US DOE Joint Genome Institute"/>
            <person name="Lucas S."/>
            <person name="Han J."/>
            <person name="Lapidus A."/>
            <person name="Cheng J.-F."/>
            <person name="Goodwin L."/>
            <person name="Pitluck S."/>
            <person name="Peters L."/>
            <person name="Ovchinnikova G."/>
            <person name="Teshima H."/>
            <person name="Detter J.C."/>
            <person name="Han C."/>
            <person name="Tapia R."/>
            <person name="Land M."/>
            <person name="Hauser L."/>
            <person name="Kyrpides N."/>
            <person name="Ivanova N."/>
            <person name="Pagani I."/>
            <person name="Vogl K."/>
            <person name="Liu Z."/>
            <person name="Frigaard N.-U."/>
            <person name="Bryant D."/>
            <person name="Woyke T."/>
        </authorList>
    </citation>
    <scope>NUCLEOTIDE SEQUENCE [LARGE SCALE GENOMIC DNA]</scope>
    <source>
        <strain evidence="9">ATCC 17096 / DSM 198 / 6111</strain>
    </source>
</reference>
<evidence type="ECO:0000313" key="8">
    <source>
        <dbReference type="EMBL" id="AFL72232.1"/>
    </source>
</evidence>
<evidence type="ECO:0000256" key="6">
    <source>
        <dbReference type="SAM" id="Phobius"/>
    </source>
</evidence>
<sequence length="405" mass="44127">MKTRLLLTVLMLSCLPAAAFAAQGVTEYYEPVVAEIVERGDAAIATYDPAEGVIAGNLFSRLYFDVFESSGMEFTLGLKDNAFMMRIESGFSLVISQAMRGEARDVVETSWVSLKKDLDDAVERYSTGENATFWGRVVQSFVILFREGVEAMLVVAALVAYLRRSGYPDKVRTIWQGVALALVASIGAAWLLNRVVSVSGASQEAIEGVTMLIASSVLIYVSYWLTAKRDANRWQAFIRDEMDKAIGRGSLFALGFVAFLAVFREGAETILFYQALIGGSSGQLNAVWTGMAIAAAALVAVYLVVRLASIRLPIGIFFGGTAILLYLMAFVFTGQGMLELQVSGLVPTTRLEGWPMISWLGIFPSQESILAQLLVLALLPFGWVAMKLKERRAIAREAATVTQGE</sequence>
<dbReference type="InterPro" id="IPR004923">
    <property type="entry name" value="FTR1/Fip1/EfeU"/>
</dbReference>
<evidence type="ECO:0000256" key="7">
    <source>
        <dbReference type="SAM" id="SignalP"/>
    </source>
</evidence>
<evidence type="ECO:0000256" key="4">
    <source>
        <dbReference type="ARBA" id="ARBA00022989"/>
    </source>
</evidence>
<comment type="similarity">
    <text evidence="2">Belongs to the oxidase-dependent Fe transporter (OFeT) (TC 9.A.10.1) family.</text>
</comment>
<dbReference type="OrthoDB" id="8215804at2"/>
<proteinExistence type="inferred from homology"/>
<feature type="transmembrane region" description="Helical" evidence="6">
    <location>
        <begin position="283"/>
        <end position="305"/>
    </location>
</feature>
<feature type="transmembrane region" description="Helical" evidence="6">
    <location>
        <begin position="312"/>
        <end position="332"/>
    </location>
</feature>
<evidence type="ECO:0000256" key="5">
    <source>
        <dbReference type="ARBA" id="ARBA00023136"/>
    </source>
</evidence>
<feature type="transmembrane region" description="Helical" evidence="6">
    <location>
        <begin position="174"/>
        <end position="193"/>
    </location>
</feature>
<dbReference type="HOGENOM" id="CLU_023979_2_0_6"/>
<evidence type="ECO:0000256" key="1">
    <source>
        <dbReference type="ARBA" id="ARBA00004141"/>
    </source>
</evidence>
<keyword evidence="9" id="KW-1185">Reference proteome</keyword>
<feature type="transmembrane region" description="Helical" evidence="6">
    <location>
        <begin position="143"/>
        <end position="162"/>
    </location>
</feature>
<dbReference type="KEGG" id="tvi:Thivi_0156"/>